<dbReference type="EMBL" id="DRBW01000084">
    <property type="protein sequence ID" value="HDM90022.1"/>
    <property type="molecule type" value="Genomic_DNA"/>
</dbReference>
<organism evidence="1">
    <name type="scientific">candidate division WOR-3 bacterium</name>
    <dbReference type="NCBI Taxonomy" id="2052148"/>
    <lineage>
        <taxon>Bacteria</taxon>
        <taxon>Bacteria division WOR-3</taxon>
    </lineage>
</organism>
<accession>A0A7C0XAP8</accession>
<sequence length="91" mass="10018">MLGISLDPLDVVGVRAGLRKGRDEFIPSLGLEVHSGGKSIRGGLYREGKEFTYTFGFGYSIPKAIFDFAFEKRSGDDDYRGILSVNLISIQ</sequence>
<name>A0A7C0XAP8_UNCW3</name>
<reference evidence="1" key="1">
    <citation type="journal article" date="2020" name="mSystems">
        <title>Genome- and Community-Level Interaction Insights into Carbon Utilization and Element Cycling Functions of Hydrothermarchaeota in Hydrothermal Sediment.</title>
        <authorList>
            <person name="Zhou Z."/>
            <person name="Liu Y."/>
            <person name="Xu W."/>
            <person name="Pan J."/>
            <person name="Luo Z.H."/>
            <person name="Li M."/>
        </authorList>
    </citation>
    <scope>NUCLEOTIDE SEQUENCE [LARGE SCALE GENOMIC DNA]</scope>
    <source>
        <strain evidence="1">HyVt-237</strain>
    </source>
</reference>
<protein>
    <submittedName>
        <fullName evidence="1">Uncharacterized protein</fullName>
    </submittedName>
</protein>
<dbReference type="AlphaFoldDB" id="A0A7C0XAP8"/>
<comment type="caution">
    <text evidence="1">The sequence shown here is derived from an EMBL/GenBank/DDBJ whole genome shotgun (WGS) entry which is preliminary data.</text>
</comment>
<evidence type="ECO:0000313" key="1">
    <source>
        <dbReference type="EMBL" id="HDM90022.1"/>
    </source>
</evidence>
<proteinExistence type="predicted"/>
<dbReference type="Proteomes" id="UP000885931">
    <property type="component" value="Unassembled WGS sequence"/>
</dbReference>
<gene>
    <name evidence="1" type="ORF">ENG67_02305</name>
</gene>